<sequence length="163" mass="17709">MDMILIEKIFWATAAALGFATLFTVPRRTLWAVAVLAALGYGIRGLALEAELSLVLATLLASCSMGVVAIQFAHWVHTPTTVFMAPAVIPMVPGIYAYRFMMGLLDISTQQNVNPQIVAETASNGLVTVFVVLCLAVGVSLPSLLFKNKSVKEIRLLRRIYKV</sequence>
<protein>
    <submittedName>
        <fullName evidence="10">Threonine/serine exporter</fullName>
    </submittedName>
</protein>
<feature type="transmembrane region" description="Helical" evidence="8">
    <location>
        <begin position="30"/>
        <end position="48"/>
    </location>
</feature>
<feature type="transmembrane region" description="Helical" evidence="8">
    <location>
        <begin position="6"/>
        <end position="23"/>
    </location>
</feature>
<evidence type="ECO:0000256" key="6">
    <source>
        <dbReference type="ARBA" id="ARBA00023136"/>
    </source>
</evidence>
<keyword evidence="2" id="KW-1003">Cell membrane</keyword>
<organism evidence="10 11">
    <name type="scientific">Pelagibaculum spongiae</name>
    <dbReference type="NCBI Taxonomy" id="2080658"/>
    <lineage>
        <taxon>Bacteria</taxon>
        <taxon>Pseudomonadati</taxon>
        <taxon>Pseudomonadota</taxon>
        <taxon>Gammaproteobacteria</taxon>
        <taxon>Oceanospirillales</taxon>
        <taxon>Pelagibaculum</taxon>
    </lineage>
</organism>
<evidence type="ECO:0000256" key="5">
    <source>
        <dbReference type="ARBA" id="ARBA00022989"/>
    </source>
</evidence>
<evidence type="ECO:0000256" key="3">
    <source>
        <dbReference type="ARBA" id="ARBA00022519"/>
    </source>
</evidence>
<evidence type="ECO:0000313" key="10">
    <source>
        <dbReference type="EMBL" id="PVZ68943.1"/>
    </source>
</evidence>
<keyword evidence="11" id="KW-1185">Reference proteome</keyword>
<comment type="subcellular location">
    <subcellularLocation>
        <location evidence="1">Cell membrane</location>
        <topology evidence="1">Multi-pass membrane protein</topology>
    </subcellularLocation>
</comment>
<dbReference type="InterPro" id="IPR024528">
    <property type="entry name" value="ThrE_2"/>
</dbReference>
<dbReference type="Pfam" id="PF12821">
    <property type="entry name" value="ThrE_2"/>
    <property type="match status" value="1"/>
</dbReference>
<dbReference type="PANTHER" id="PTHR34390:SF1">
    <property type="entry name" value="SUCCINATE TRANSPORTER SUBUNIT YJJB-RELATED"/>
    <property type="match status" value="1"/>
</dbReference>
<dbReference type="GO" id="GO:0015744">
    <property type="term" value="P:succinate transport"/>
    <property type="evidence" value="ECO:0007669"/>
    <property type="project" value="TreeGrafter"/>
</dbReference>
<dbReference type="OrthoDB" id="9810047at2"/>
<evidence type="ECO:0000259" key="9">
    <source>
        <dbReference type="Pfam" id="PF12821"/>
    </source>
</evidence>
<keyword evidence="3" id="KW-0997">Cell inner membrane</keyword>
<feature type="domain" description="Threonine/Serine exporter ThrE" evidence="9">
    <location>
        <begin position="9"/>
        <end position="144"/>
    </location>
</feature>
<reference evidence="10 11" key="1">
    <citation type="submission" date="2018-04" db="EMBL/GenBank/DDBJ databases">
        <title>Thalassorhabdus spongiae gen. nov., sp. nov., isolated from a marine sponge in South-West Iceland.</title>
        <authorList>
            <person name="Knobloch S."/>
            <person name="Daussin A."/>
            <person name="Johannsson R."/>
            <person name="Marteinsson V.T."/>
        </authorList>
    </citation>
    <scope>NUCLEOTIDE SEQUENCE [LARGE SCALE GENOMIC DNA]</scope>
    <source>
        <strain evidence="10 11">Hp12</strain>
    </source>
</reference>
<comment type="similarity">
    <text evidence="7">Belongs to the ThrE exporter (TC 2.A.79) family.</text>
</comment>
<dbReference type="EMBL" id="QDDL01000004">
    <property type="protein sequence ID" value="PVZ68943.1"/>
    <property type="molecule type" value="Genomic_DNA"/>
</dbReference>
<evidence type="ECO:0000313" key="11">
    <source>
        <dbReference type="Proteomes" id="UP000244906"/>
    </source>
</evidence>
<dbReference type="RefSeq" id="WP_116687327.1">
    <property type="nucleotide sequence ID" value="NZ_CAWNYD010000004.1"/>
</dbReference>
<evidence type="ECO:0000256" key="8">
    <source>
        <dbReference type="SAM" id="Phobius"/>
    </source>
</evidence>
<dbReference type="GO" id="GO:0005886">
    <property type="term" value="C:plasma membrane"/>
    <property type="evidence" value="ECO:0007669"/>
    <property type="project" value="UniProtKB-SubCell"/>
</dbReference>
<dbReference type="AlphaFoldDB" id="A0A2V1GVH3"/>
<name>A0A2V1GVH3_9GAMM</name>
<comment type="caution">
    <text evidence="10">The sequence shown here is derived from an EMBL/GenBank/DDBJ whole genome shotgun (WGS) entry which is preliminary data.</text>
</comment>
<dbReference type="InterPro" id="IPR050539">
    <property type="entry name" value="ThrE_Dicarb/AminoAcid_Exp"/>
</dbReference>
<accession>A0A2V1GVH3</accession>
<feature type="transmembrane region" description="Helical" evidence="8">
    <location>
        <begin position="54"/>
        <end position="76"/>
    </location>
</feature>
<evidence type="ECO:0000256" key="2">
    <source>
        <dbReference type="ARBA" id="ARBA00022475"/>
    </source>
</evidence>
<gene>
    <name evidence="10" type="ORF">DC094_11900</name>
</gene>
<dbReference type="PANTHER" id="PTHR34390">
    <property type="entry name" value="UPF0442 PROTEIN YJJB-RELATED"/>
    <property type="match status" value="1"/>
</dbReference>
<evidence type="ECO:0000256" key="1">
    <source>
        <dbReference type="ARBA" id="ARBA00004651"/>
    </source>
</evidence>
<dbReference type="Proteomes" id="UP000244906">
    <property type="component" value="Unassembled WGS sequence"/>
</dbReference>
<keyword evidence="4 8" id="KW-0812">Transmembrane</keyword>
<keyword evidence="6 8" id="KW-0472">Membrane</keyword>
<feature type="transmembrane region" description="Helical" evidence="8">
    <location>
        <begin position="125"/>
        <end position="146"/>
    </location>
</feature>
<evidence type="ECO:0000256" key="4">
    <source>
        <dbReference type="ARBA" id="ARBA00022692"/>
    </source>
</evidence>
<proteinExistence type="inferred from homology"/>
<evidence type="ECO:0000256" key="7">
    <source>
        <dbReference type="ARBA" id="ARBA00034125"/>
    </source>
</evidence>
<keyword evidence="5 8" id="KW-1133">Transmembrane helix</keyword>
<feature type="transmembrane region" description="Helical" evidence="8">
    <location>
        <begin position="83"/>
        <end position="105"/>
    </location>
</feature>